<proteinExistence type="predicted"/>
<organism evidence="1 2">
    <name type="scientific">Acaulospora morrowiae</name>
    <dbReference type="NCBI Taxonomy" id="94023"/>
    <lineage>
        <taxon>Eukaryota</taxon>
        <taxon>Fungi</taxon>
        <taxon>Fungi incertae sedis</taxon>
        <taxon>Mucoromycota</taxon>
        <taxon>Glomeromycotina</taxon>
        <taxon>Glomeromycetes</taxon>
        <taxon>Diversisporales</taxon>
        <taxon>Acaulosporaceae</taxon>
        <taxon>Acaulospora</taxon>
    </lineage>
</organism>
<dbReference type="AlphaFoldDB" id="A0A9N9F3A7"/>
<dbReference type="EMBL" id="CAJVPV010001740">
    <property type="protein sequence ID" value="CAG8506822.1"/>
    <property type="molecule type" value="Genomic_DNA"/>
</dbReference>
<keyword evidence="2" id="KW-1185">Reference proteome</keyword>
<sequence length="566" mass="65181">MFNAFEGSGFNYFSQTLVHNWDSLDYHIFWKRTISATLNKATVSRVFSDQIEWLIANGTESGQEKAKYLKNQFKGPVGLRLLHGTPAAILATTLQYIDSQKGGRIYLFWKEEMHAKKLNNIEKDASIKIHNLQAQHHISVANRILTRGNDTLETIPLNEARMFVVKQSSLCLLNVKQIRDDNVDDTYSKESISKKVDENTVHENKRKRVEDEVDYDGLSLLFDELSENNLVDSIDERILEEENVLPQARGNSDSKEQQKNIEGILDLTKESLYDCKQLTEKDIMQISQDFADKISWKTMPPERNIREYFDSNCEKKIDDNHGIGKLDVNVKFIKSGVYSFQGMMTEEELKMSSTFPLFRGVFTSNNIKNAWGEIQALPTNYARNEKGNPFKKARIGRRVDMKSTLIKTSNKFEIIYGEVSGGLGPLGIPTACRKKRYLDKVKLMIIMRDSINKLLKECKHISFEKRTNLIVYGWLQIGLELNFYAMDWSGAGIYRFGLIDQCRLPSDEDEFGILEDAYCILKLLENKSLEIEKVVKKLFLENTKGKRRRIATETEAELNENRSPVR</sequence>
<evidence type="ECO:0000313" key="2">
    <source>
        <dbReference type="Proteomes" id="UP000789342"/>
    </source>
</evidence>
<accession>A0A9N9F3A7</accession>
<gene>
    <name evidence="1" type="ORF">AMORRO_LOCUS3530</name>
</gene>
<evidence type="ECO:0000313" key="1">
    <source>
        <dbReference type="EMBL" id="CAG8506822.1"/>
    </source>
</evidence>
<comment type="caution">
    <text evidence="1">The sequence shown here is derived from an EMBL/GenBank/DDBJ whole genome shotgun (WGS) entry which is preliminary data.</text>
</comment>
<reference evidence="1" key="1">
    <citation type="submission" date="2021-06" db="EMBL/GenBank/DDBJ databases">
        <authorList>
            <person name="Kallberg Y."/>
            <person name="Tangrot J."/>
            <person name="Rosling A."/>
        </authorList>
    </citation>
    <scope>NUCLEOTIDE SEQUENCE</scope>
    <source>
        <strain evidence="1">CL551</strain>
    </source>
</reference>
<protein>
    <submittedName>
        <fullName evidence="1">17806_t:CDS:1</fullName>
    </submittedName>
</protein>
<name>A0A9N9F3A7_9GLOM</name>
<dbReference type="Proteomes" id="UP000789342">
    <property type="component" value="Unassembled WGS sequence"/>
</dbReference>
<dbReference type="OrthoDB" id="2446509at2759"/>